<dbReference type="KEGG" id="sgd:ELQ87_07405"/>
<evidence type="ECO:0000313" key="4">
    <source>
        <dbReference type="Proteomes" id="UP000271291"/>
    </source>
</evidence>
<keyword evidence="1" id="KW-0472">Membrane</keyword>
<dbReference type="EMBL" id="CP029078">
    <property type="protein sequence ID" value="QCN89007.1"/>
    <property type="molecule type" value="Genomic_DNA"/>
</dbReference>
<dbReference type="EMBL" id="CP034687">
    <property type="protein sequence ID" value="AZS84141.1"/>
    <property type="molecule type" value="Genomic_DNA"/>
</dbReference>
<feature type="transmembrane region" description="Helical" evidence="1">
    <location>
        <begin position="20"/>
        <end position="40"/>
    </location>
</feature>
<gene>
    <name evidence="3" type="ORF">DDJ31_31955</name>
    <name evidence="2" type="ORF">ELQ87_07405</name>
</gene>
<evidence type="ECO:0000313" key="5">
    <source>
        <dbReference type="Proteomes" id="UP000501753"/>
    </source>
</evidence>
<feature type="transmembrane region" description="Helical" evidence="1">
    <location>
        <begin position="90"/>
        <end position="114"/>
    </location>
</feature>
<protein>
    <submittedName>
        <fullName evidence="2">Uncharacterized protein</fullName>
    </submittedName>
</protein>
<evidence type="ECO:0000313" key="2">
    <source>
        <dbReference type="EMBL" id="AZS84141.1"/>
    </source>
</evidence>
<accession>A0A3Q9KR61</accession>
<dbReference type="RefSeq" id="WP_127177048.1">
    <property type="nucleotide sequence ID" value="NZ_CP029078.1"/>
</dbReference>
<dbReference type="AlphaFoldDB" id="A0A3Q9KR61"/>
<dbReference type="OrthoDB" id="4335311at2"/>
<organism evidence="2 4">
    <name type="scientific">Streptomyces griseoviridis</name>
    <dbReference type="NCBI Taxonomy" id="45398"/>
    <lineage>
        <taxon>Bacteria</taxon>
        <taxon>Bacillati</taxon>
        <taxon>Actinomycetota</taxon>
        <taxon>Actinomycetes</taxon>
        <taxon>Kitasatosporales</taxon>
        <taxon>Streptomycetaceae</taxon>
        <taxon>Streptomyces</taxon>
    </lineage>
</organism>
<keyword evidence="5" id="KW-1185">Reference proteome</keyword>
<dbReference type="Proteomes" id="UP000271291">
    <property type="component" value="Chromosome"/>
</dbReference>
<reference evidence="2 4" key="2">
    <citation type="submission" date="2018-12" db="EMBL/GenBank/DDBJ databases">
        <title>Streptomyces griseoviridis F1-27 complete genome.</title>
        <authorList>
            <person name="Mariita R.M."/>
            <person name="Sello J.K."/>
        </authorList>
    </citation>
    <scope>NUCLEOTIDE SEQUENCE [LARGE SCALE GENOMIC DNA]</scope>
    <source>
        <strain evidence="2 4">F1-27</strain>
    </source>
</reference>
<sequence>MHPLAVEQRFLDRAGRLRRWGAGLLICASLFWAYAAWQVLTPYGSTYNAVDCPAPVDAKPRELYFDDAVGRHEDALQCASDRSWPAPLAALAFSVPLSVAGTGLLTAGALSAMLRRHDAAVQQATAGTDR</sequence>
<dbReference type="Proteomes" id="UP000501753">
    <property type="component" value="Chromosome"/>
</dbReference>
<name>A0A3Q9KR61_STRGD</name>
<evidence type="ECO:0000256" key="1">
    <source>
        <dbReference type="SAM" id="Phobius"/>
    </source>
</evidence>
<evidence type="ECO:0000313" key="3">
    <source>
        <dbReference type="EMBL" id="QCN89007.1"/>
    </source>
</evidence>
<keyword evidence="1" id="KW-0812">Transmembrane</keyword>
<proteinExistence type="predicted"/>
<keyword evidence="1" id="KW-1133">Transmembrane helix</keyword>
<reference evidence="3 5" key="1">
    <citation type="submission" date="2018-04" db="EMBL/GenBank/DDBJ databases">
        <title>Complete genome sequences of Streptomyces griseoviridis K61 and characterization of antagonistic properties of biological control agents.</title>
        <authorList>
            <person name="Mariita R.M."/>
            <person name="Sello J.K."/>
        </authorList>
    </citation>
    <scope>NUCLEOTIDE SEQUENCE [LARGE SCALE GENOMIC DNA]</scope>
    <source>
        <strain evidence="3 5">K61</strain>
    </source>
</reference>